<dbReference type="EMBL" id="MFSQ01000122">
    <property type="protein sequence ID" value="OGI38499.1"/>
    <property type="molecule type" value="Genomic_DNA"/>
</dbReference>
<comment type="caution">
    <text evidence="1">The sequence shown here is derived from an EMBL/GenBank/DDBJ whole genome shotgun (WGS) entry which is preliminary data.</text>
</comment>
<name>A0A1F6T0J9_9PROT</name>
<gene>
    <name evidence="1" type="ORF">A2140_10480</name>
</gene>
<proteinExistence type="predicted"/>
<dbReference type="Proteomes" id="UP000178379">
    <property type="component" value="Unassembled WGS sequence"/>
</dbReference>
<evidence type="ECO:0000313" key="1">
    <source>
        <dbReference type="EMBL" id="OGI38499.1"/>
    </source>
</evidence>
<accession>A0A1F6T0J9</accession>
<sequence length="75" mass="8722">MPYFVFRISADRQHTLIGSYEKYPEAKAVCREFRAKESPNDPSAIRMAFGKTEYKAKRLLAEPRKPSSPLEEWEA</sequence>
<organism evidence="1 2">
    <name type="scientific">Candidatus Muproteobacteria bacterium RBG_16_62_13</name>
    <dbReference type="NCBI Taxonomy" id="1817756"/>
    <lineage>
        <taxon>Bacteria</taxon>
        <taxon>Pseudomonadati</taxon>
        <taxon>Pseudomonadota</taxon>
        <taxon>Candidatus Muproteobacteria</taxon>
    </lineage>
</organism>
<protein>
    <submittedName>
        <fullName evidence="1">Uncharacterized protein</fullName>
    </submittedName>
</protein>
<reference evidence="1 2" key="1">
    <citation type="journal article" date="2016" name="Nat. Commun.">
        <title>Thousands of microbial genomes shed light on interconnected biogeochemical processes in an aquifer system.</title>
        <authorList>
            <person name="Anantharaman K."/>
            <person name="Brown C.T."/>
            <person name="Hug L.A."/>
            <person name="Sharon I."/>
            <person name="Castelle C.J."/>
            <person name="Probst A.J."/>
            <person name="Thomas B.C."/>
            <person name="Singh A."/>
            <person name="Wilkins M.J."/>
            <person name="Karaoz U."/>
            <person name="Brodie E.L."/>
            <person name="Williams K.H."/>
            <person name="Hubbard S.S."/>
            <person name="Banfield J.F."/>
        </authorList>
    </citation>
    <scope>NUCLEOTIDE SEQUENCE [LARGE SCALE GENOMIC DNA]</scope>
</reference>
<evidence type="ECO:0000313" key="2">
    <source>
        <dbReference type="Proteomes" id="UP000178379"/>
    </source>
</evidence>
<dbReference type="AlphaFoldDB" id="A0A1F6T0J9"/>
<dbReference type="STRING" id="1817756.A2140_10480"/>